<comment type="cofactor">
    <cofactor evidence="2">
        <name>pyridoxal 5'-phosphate</name>
        <dbReference type="ChEBI" id="CHEBI:597326"/>
    </cofactor>
</comment>
<dbReference type="NCBIfam" id="NF005147">
    <property type="entry name" value="PRK06608.1"/>
    <property type="match status" value="1"/>
</dbReference>
<dbReference type="SUPFAM" id="SSF53686">
    <property type="entry name" value="Tryptophan synthase beta subunit-like PLP-dependent enzymes"/>
    <property type="match status" value="1"/>
</dbReference>
<name>A0ABW5N778_9FLAO</name>
<dbReference type="InterPro" id="IPR001926">
    <property type="entry name" value="TrpB-like_PALP"/>
</dbReference>
<evidence type="ECO:0000256" key="1">
    <source>
        <dbReference type="ARBA" id="ARBA00001913"/>
    </source>
</evidence>
<feature type="domain" description="Tryptophan synthase beta chain-like PALP" evidence="7">
    <location>
        <begin position="16"/>
        <end position="306"/>
    </location>
</feature>
<dbReference type="InterPro" id="IPR000634">
    <property type="entry name" value="Ser/Thr_deHydtase_PyrdxlP-BS"/>
</dbReference>
<dbReference type="RefSeq" id="WP_176027363.1">
    <property type="nucleotide sequence ID" value="NZ_JBHSJV010000001.1"/>
</dbReference>
<dbReference type="PANTHER" id="PTHR43050">
    <property type="entry name" value="SERINE / THREONINE RACEMASE FAMILY MEMBER"/>
    <property type="match status" value="1"/>
</dbReference>
<evidence type="ECO:0000256" key="6">
    <source>
        <dbReference type="ARBA" id="ARBA00022898"/>
    </source>
</evidence>
<evidence type="ECO:0000259" key="7">
    <source>
        <dbReference type="Pfam" id="PF00291"/>
    </source>
</evidence>
<accession>A0ABW5N778</accession>
<dbReference type="Gene3D" id="3.40.50.1100">
    <property type="match status" value="2"/>
</dbReference>
<protein>
    <submittedName>
        <fullName evidence="8">Serine/threonine dehydratase</fullName>
    </submittedName>
</protein>
<evidence type="ECO:0000256" key="4">
    <source>
        <dbReference type="ARBA" id="ARBA00001946"/>
    </source>
</evidence>
<comment type="cofactor">
    <cofactor evidence="4">
        <name>Mg(2+)</name>
        <dbReference type="ChEBI" id="CHEBI:18420"/>
    </cofactor>
</comment>
<dbReference type="EMBL" id="JBHULX010000013">
    <property type="protein sequence ID" value="MFD2590976.1"/>
    <property type="molecule type" value="Genomic_DNA"/>
</dbReference>
<dbReference type="InterPro" id="IPR036052">
    <property type="entry name" value="TrpB-like_PALP_sf"/>
</dbReference>
<evidence type="ECO:0000313" key="8">
    <source>
        <dbReference type="EMBL" id="MFD2590976.1"/>
    </source>
</evidence>
<evidence type="ECO:0000256" key="3">
    <source>
        <dbReference type="ARBA" id="ARBA00001936"/>
    </source>
</evidence>
<keyword evidence="5" id="KW-0460">Magnesium</keyword>
<dbReference type="CDD" id="cd01562">
    <property type="entry name" value="Thr-dehyd"/>
    <property type="match status" value="1"/>
</dbReference>
<dbReference type="PANTHER" id="PTHR43050:SF1">
    <property type="entry name" value="SERINE RACEMASE"/>
    <property type="match status" value="1"/>
</dbReference>
<keyword evidence="9" id="KW-1185">Reference proteome</keyword>
<sequence>MKFLNISDVRSARERIAPHVTRTPIVQSSLLNQWMGHDIYFKAECLQSVGAFKARGACNTISWLAENNRIPKHIVANSSGNHAQAVAWAASRLGVSATIFMPSYSSQVKIQATASYGASVVLCDTRDIADQKVREASEKEGTVWIPPFNHEQVISGQGTAVLEAIEETGEVDAIFAPCGGGGLLSGSLIASRGISAKTKVIGAEPLAGNDAAQSLRANKIHRLSEAPNTLADGAMTLAVGEITFEYLKQLDAFYEIGEDKMIYWTQWLTHLLKLHIEPTSALAMAGAAKWLSEQSSRKKILIILSGGNIDHNTNRTIWKEDQLSNPPSLSMKNHF</sequence>
<comment type="cofactor">
    <cofactor evidence="3">
        <name>Mn(2+)</name>
        <dbReference type="ChEBI" id="CHEBI:29035"/>
    </cofactor>
</comment>
<dbReference type="Pfam" id="PF00291">
    <property type="entry name" value="PALP"/>
    <property type="match status" value="1"/>
</dbReference>
<evidence type="ECO:0000256" key="2">
    <source>
        <dbReference type="ARBA" id="ARBA00001933"/>
    </source>
</evidence>
<gene>
    <name evidence="8" type="ORF">ACFSTE_09050</name>
</gene>
<dbReference type="Proteomes" id="UP001597459">
    <property type="component" value="Unassembled WGS sequence"/>
</dbReference>
<evidence type="ECO:0000313" key="9">
    <source>
        <dbReference type="Proteomes" id="UP001597459"/>
    </source>
</evidence>
<dbReference type="PROSITE" id="PS00165">
    <property type="entry name" value="DEHYDRATASE_SER_THR"/>
    <property type="match status" value="1"/>
</dbReference>
<organism evidence="8 9">
    <name type="scientific">Aquimarina hainanensis</name>
    <dbReference type="NCBI Taxonomy" id="1578017"/>
    <lineage>
        <taxon>Bacteria</taxon>
        <taxon>Pseudomonadati</taxon>
        <taxon>Bacteroidota</taxon>
        <taxon>Flavobacteriia</taxon>
        <taxon>Flavobacteriales</taxon>
        <taxon>Flavobacteriaceae</taxon>
        <taxon>Aquimarina</taxon>
    </lineage>
</organism>
<keyword evidence="6" id="KW-0663">Pyridoxal phosphate</keyword>
<comment type="caution">
    <text evidence="8">The sequence shown here is derived from an EMBL/GenBank/DDBJ whole genome shotgun (WGS) entry which is preliminary data.</text>
</comment>
<reference evidence="9" key="1">
    <citation type="journal article" date="2019" name="Int. J. Syst. Evol. Microbiol.">
        <title>The Global Catalogue of Microorganisms (GCM) 10K type strain sequencing project: providing services to taxonomists for standard genome sequencing and annotation.</title>
        <authorList>
            <consortium name="The Broad Institute Genomics Platform"/>
            <consortium name="The Broad Institute Genome Sequencing Center for Infectious Disease"/>
            <person name="Wu L."/>
            <person name="Ma J."/>
        </authorList>
    </citation>
    <scope>NUCLEOTIDE SEQUENCE [LARGE SCALE GENOMIC DNA]</scope>
    <source>
        <strain evidence="9">KCTC 42423</strain>
    </source>
</reference>
<comment type="cofactor">
    <cofactor evidence="1">
        <name>Ca(2+)</name>
        <dbReference type="ChEBI" id="CHEBI:29108"/>
    </cofactor>
</comment>
<proteinExistence type="predicted"/>
<evidence type="ECO:0000256" key="5">
    <source>
        <dbReference type="ARBA" id="ARBA00022842"/>
    </source>
</evidence>